<evidence type="ECO:0000313" key="2">
    <source>
        <dbReference type="EMBL" id="GME74969.1"/>
    </source>
</evidence>
<feature type="compositionally biased region" description="Low complexity" evidence="1">
    <location>
        <begin position="192"/>
        <end position="219"/>
    </location>
</feature>
<feature type="compositionally biased region" description="Polar residues" evidence="1">
    <location>
        <begin position="275"/>
        <end position="288"/>
    </location>
</feature>
<feature type="region of interest" description="Disordered" evidence="1">
    <location>
        <begin position="111"/>
        <end position="219"/>
    </location>
</feature>
<feature type="compositionally biased region" description="Polar residues" evidence="1">
    <location>
        <begin position="151"/>
        <end position="160"/>
    </location>
</feature>
<feature type="compositionally biased region" description="Low complexity" evidence="1">
    <location>
        <begin position="673"/>
        <end position="691"/>
    </location>
</feature>
<feature type="region of interest" description="Disordered" evidence="1">
    <location>
        <begin position="246"/>
        <end position="411"/>
    </location>
</feature>
<feature type="region of interest" description="Disordered" evidence="1">
    <location>
        <begin position="749"/>
        <end position="809"/>
    </location>
</feature>
<feature type="compositionally biased region" description="Low complexity" evidence="1">
    <location>
        <begin position="111"/>
        <end position="122"/>
    </location>
</feature>
<feature type="compositionally biased region" description="Polar residues" evidence="1">
    <location>
        <begin position="167"/>
        <end position="177"/>
    </location>
</feature>
<keyword evidence="3" id="KW-1185">Reference proteome</keyword>
<feature type="compositionally biased region" description="Low complexity" evidence="1">
    <location>
        <begin position="782"/>
        <end position="799"/>
    </location>
</feature>
<dbReference type="EMBL" id="BSXN01001913">
    <property type="protein sequence ID" value="GME74969.1"/>
    <property type="molecule type" value="Genomic_DNA"/>
</dbReference>
<feature type="compositionally biased region" description="Basic residues" evidence="1">
    <location>
        <begin position="8"/>
        <end position="18"/>
    </location>
</feature>
<feature type="compositionally biased region" description="Low complexity" evidence="1">
    <location>
        <begin position="246"/>
        <end position="274"/>
    </location>
</feature>
<feature type="compositionally biased region" description="Low complexity" evidence="1">
    <location>
        <begin position="354"/>
        <end position="367"/>
    </location>
</feature>
<evidence type="ECO:0000313" key="3">
    <source>
        <dbReference type="Proteomes" id="UP001165120"/>
    </source>
</evidence>
<organism evidence="2 3">
    <name type="scientific">Candida boidinii</name>
    <name type="common">Yeast</name>
    <dbReference type="NCBI Taxonomy" id="5477"/>
    <lineage>
        <taxon>Eukaryota</taxon>
        <taxon>Fungi</taxon>
        <taxon>Dikarya</taxon>
        <taxon>Ascomycota</taxon>
        <taxon>Saccharomycotina</taxon>
        <taxon>Pichiomycetes</taxon>
        <taxon>Pichiales</taxon>
        <taxon>Pichiaceae</taxon>
        <taxon>Ogataea</taxon>
        <taxon>Ogataea/Candida clade</taxon>
    </lineage>
</organism>
<evidence type="ECO:0000256" key="1">
    <source>
        <dbReference type="SAM" id="MobiDB-lite"/>
    </source>
</evidence>
<feature type="region of interest" description="Disordered" evidence="1">
    <location>
        <begin position="1"/>
        <end position="25"/>
    </location>
</feature>
<feature type="region of interest" description="Disordered" evidence="1">
    <location>
        <begin position="659"/>
        <end position="706"/>
    </location>
</feature>
<comment type="caution">
    <text evidence="2">The sequence shown here is derived from an EMBL/GenBank/DDBJ whole genome shotgun (WGS) entry which is preliminary data.</text>
</comment>
<feature type="compositionally biased region" description="Acidic residues" evidence="1">
    <location>
        <begin position="333"/>
        <end position="353"/>
    </location>
</feature>
<proteinExistence type="predicted"/>
<feature type="compositionally biased region" description="Low complexity" evidence="1">
    <location>
        <begin position="749"/>
        <end position="775"/>
    </location>
</feature>
<name>A0A9W6T4Y1_CANBO</name>
<dbReference type="AlphaFoldDB" id="A0A9W6T4Y1"/>
<reference evidence="2" key="1">
    <citation type="submission" date="2023-04" db="EMBL/GenBank/DDBJ databases">
        <title>Candida boidinii NBRC 10035.</title>
        <authorList>
            <person name="Ichikawa N."/>
            <person name="Sato H."/>
            <person name="Tonouchi N."/>
        </authorList>
    </citation>
    <scope>NUCLEOTIDE SEQUENCE</scope>
    <source>
        <strain evidence="2">NBRC 10035</strain>
    </source>
</reference>
<accession>A0A9W6T4Y1</accession>
<feature type="compositionally biased region" description="Polar residues" evidence="1">
    <location>
        <begin position="128"/>
        <end position="144"/>
    </location>
</feature>
<sequence>MTASSSHSSHHSTNKSHGCHANGHRQYSISTTSSYIHDASSRTTSISSMSYTSSPYTNYNGKFNGPENFSQVQHIKSHQGQQQVYTGCNQKVPQLNPQQQHKLNEKLLRNSRSVTSLSSHSLQGVSKYPNQSSSPYANFQQQYSHPPHSAIPSSNSNVSLDQMAHPQIQQRKQSQPFNYYHHQNLPLPPAPNQQTPQHPQQKHSQQQQQQQYPQQYQQQYPQQYPLQYPQQQALQYYYQQQYLQQQPAQQHNQFPNQYHTPKQSSPKIQSQQPSVLSKRSYSLTSQNGLYYFPNGEVFRPRQTPKNRSSRPQRIQRNSHSHLHHHHHHHYEQEDVSNDDQGQDEYEDDEDYEVQDQQTVDDVTGDEVIIQSSKKATEVEEATEEAVNDDIDEDTEEDVDDDIDEDTEEKDDIDEEEHMEMKQMKNHNTGQNYQPNIQQNQLVSNARSRFGIIPVPSQHNTAPYPTVTPSFHQYGVVQANRNAFPSSSSTSDLTDRNTGGNKSNQRTVSLTDSRNNCTVRKEHPYRRSSITGTTSQIPTSFSKSHIIGNTANMIGDTLVKQPYFVHQISDPHYNFQKEKDLPKLPDQRDIIAHNSTINNNMNITYSERDSSNFNGSNNNNMLPSNASAVTTISDSSSSTTLSICLHPSMAATVPVHPTVSTGVSHVPSKNHKQSSSSSSSSTSVNFRSSNTSPSPSCTHDNGDTPASSIHLHELANIKSLSSTAIETLNVNHYINNGNTKLHTVVSSSAPATATSTNNSTTSSSINDSSNSTISSAVQNINAPSPISSTMTSSSSSSSSPLGKLANNSLPPLSQNKGVYNYFRIIQDHSH</sequence>
<feature type="compositionally biased region" description="Basic residues" evidence="1">
    <location>
        <begin position="316"/>
        <end position="329"/>
    </location>
</feature>
<feature type="compositionally biased region" description="Acidic residues" evidence="1">
    <location>
        <begin position="378"/>
        <end position="411"/>
    </location>
</feature>
<feature type="compositionally biased region" description="Polar residues" evidence="1">
    <location>
        <begin position="692"/>
        <end position="706"/>
    </location>
</feature>
<gene>
    <name evidence="2" type="ORF">Cboi02_000459600</name>
</gene>
<protein>
    <submittedName>
        <fullName evidence="2">Unnamed protein product</fullName>
    </submittedName>
</protein>
<feature type="region of interest" description="Disordered" evidence="1">
    <location>
        <begin position="481"/>
        <end position="507"/>
    </location>
</feature>
<dbReference type="Proteomes" id="UP001165120">
    <property type="component" value="Unassembled WGS sequence"/>
</dbReference>